<dbReference type="InterPro" id="IPR001647">
    <property type="entry name" value="HTH_TetR"/>
</dbReference>
<feature type="DNA-binding region" description="H-T-H motif" evidence="4">
    <location>
        <begin position="41"/>
        <end position="60"/>
    </location>
</feature>
<dbReference type="PANTHER" id="PTHR30055">
    <property type="entry name" value="HTH-TYPE TRANSCRIPTIONAL REGULATOR RUTR"/>
    <property type="match status" value="1"/>
</dbReference>
<dbReference type="EMBL" id="JAXAFO010000009">
    <property type="protein sequence ID" value="MDX6849161.1"/>
    <property type="molecule type" value="Genomic_DNA"/>
</dbReference>
<dbReference type="Proteomes" id="UP001273505">
    <property type="component" value="Unassembled WGS sequence"/>
</dbReference>
<accession>A0ABU4RYC2</accession>
<evidence type="ECO:0000313" key="7">
    <source>
        <dbReference type="Proteomes" id="UP001273505"/>
    </source>
</evidence>
<feature type="domain" description="HTH tetR-type" evidence="5">
    <location>
        <begin position="18"/>
        <end position="78"/>
    </location>
</feature>
<reference evidence="6 7" key="1">
    <citation type="submission" date="2023-11" db="EMBL/GenBank/DDBJ databases">
        <title>Gilvimarinus fulvus sp. nov., isolated from the surface of Kelp.</title>
        <authorList>
            <person name="Sun Y.Y."/>
            <person name="Gong Y."/>
            <person name="Du Z.J."/>
        </authorList>
    </citation>
    <scope>NUCLEOTIDE SEQUENCE [LARGE SCALE GENOMIC DNA]</scope>
    <source>
        <strain evidence="6 7">SDUM040013</strain>
    </source>
</reference>
<evidence type="ECO:0000256" key="3">
    <source>
        <dbReference type="ARBA" id="ARBA00023163"/>
    </source>
</evidence>
<dbReference type="InterPro" id="IPR036271">
    <property type="entry name" value="Tet_transcr_reg_TetR-rel_C_sf"/>
</dbReference>
<dbReference type="RefSeq" id="WP_302722772.1">
    <property type="nucleotide sequence ID" value="NZ_JAULRU010000569.1"/>
</dbReference>
<sequence>MNADTPSPTTRKSTYHHGNLRESLLAAALALLETDSLEALSLRSLAKRVGVSPTAVYSHFADKVELLVDIRTLGFRQLSEHLSTALSCEPDASGERRVRLLGMSYMSFAVLKPNLFDVLFSWSPDLERLKPECIEAGVDSVDVLRQAIIGMLTENGLPASDYIASVGSLSSWSLVHGLTMLVKTGSIEGAVYCGHWSTQFSAQEPESQQRVFEHLMTIEIEGIKAAAAQITP</sequence>
<dbReference type="SUPFAM" id="SSF46689">
    <property type="entry name" value="Homeodomain-like"/>
    <property type="match status" value="1"/>
</dbReference>
<comment type="caution">
    <text evidence="6">The sequence shown here is derived from an EMBL/GenBank/DDBJ whole genome shotgun (WGS) entry which is preliminary data.</text>
</comment>
<evidence type="ECO:0000313" key="6">
    <source>
        <dbReference type="EMBL" id="MDX6849161.1"/>
    </source>
</evidence>
<dbReference type="PROSITE" id="PS01081">
    <property type="entry name" value="HTH_TETR_1"/>
    <property type="match status" value="1"/>
</dbReference>
<dbReference type="Pfam" id="PF00440">
    <property type="entry name" value="TetR_N"/>
    <property type="match status" value="1"/>
</dbReference>
<name>A0ABU4RYC2_9GAMM</name>
<dbReference type="InterPro" id="IPR025996">
    <property type="entry name" value="MT1864/Rv1816-like_C"/>
</dbReference>
<evidence type="ECO:0000256" key="1">
    <source>
        <dbReference type="ARBA" id="ARBA00023015"/>
    </source>
</evidence>
<keyword evidence="2 4" id="KW-0238">DNA-binding</keyword>
<dbReference type="InterPro" id="IPR009057">
    <property type="entry name" value="Homeodomain-like_sf"/>
</dbReference>
<evidence type="ECO:0000256" key="2">
    <source>
        <dbReference type="ARBA" id="ARBA00023125"/>
    </source>
</evidence>
<keyword evidence="7" id="KW-1185">Reference proteome</keyword>
<keyword evidence="1" id="KW-0805">Transcription regulation</keyword>
<dbReference type="SUPFAM" id="SSF48498">
    <property type="entry name" value="Tetracyclin repressor-like, C-terminal domain"/>
    <property type="match status" value="1"/>
</dbReference>
<dbReference type="InterPro" id="IPR050109">
    <property type="entry name" value="HTH-type_TetR-like_transc_reg"/>
</dbReference>
<evidence type="ECO:0000256" key="4">
    <source>
        <dbReference type="PROSITE-ProRule" id="PRU00335"/>
    </source>
</evidence>
<keyword evidence="3" id="KW-0804">Transcription</keyword>
<dbReference type="PROSITE" id="PS50977">
    <property type="entry name" value="HTH_TETR_2"/>
    <property type="match status" value="1"/>
</dbReference>
<dbReference type="Pfam" id="PF13305">
    <property type="entry name" value="TetR_C_33"/>
    <property type="match status" value="1"/>
</dbReference>
<protein>
    <submittedName>
        <fullName evidence="6">TetR/AcrR family transcriptional regulator</fullName>
    </submittedName>
</protein>
<proteinExistence type="predicted"/>
<dbReference type="Gene3D" id="1.10.357.10">
    <property type="entry name" value="Tetracycline Repressor, domain 2"/>
    <property type="match status" value="1"/>
</dbReference>
<evidence type="ECO:0000259" key="5">
    <source>
        <dbReference type="PROSITE" id="PS50977"/>
    </source>
</evidence>
<dbReference type="PRINTS" id="PR00455">
    <property type="entry name" value="HTHTETR"/>
</dbReference>
<gene>
    <name evidence="6" type="ORF">SCD92_07305</name>
</gene>
<dbReference type="PANTHER" id="PTHR30055:SF234">
    <property type="entry name" value="HTH-TYPE TRANSCRIPTIONAL REGULATOR BETI"/>
    <property type="match status" value="1"/>
</dbReference>
<organism evidence="6 7">
    <name type="scientific">Gilvimarinus gilvus</name>
    <dbReference type="NCBI Taxonomy" id="3058038"/>
    <lineage>
        <taxon>Bacteria</taxon>
        <taxon>Pseudomonadati</taxon>
        <taxon>Pseudomonadota</taxon>
        <taxon>Gammaproteobacteria</taxon>
        <taxon>Cellvibrionales</taxon>
        <taxon>Cellvibrionaceae</taxon>
        <taxon>Gilvimarinus</taxon>
    </lineage>
</organism>
<dbReference type="InterPro" id="IPR023772">
    <property type="entry name" value="DNA-bd_HTH_TetR-type_CS"/>
</dbReference>